<evidence type="ECO:0000256" key="2">
    <source>
        <dbReference type="SAM" id="MobiDB-lite"/>
    </source>
</evidence>
<dbReference type="EMBL" id="CAFBMF010000005">
    <property type="protein sequence ID" value="CAB4888727.1"/>
    <property type="molecule type" value="Genomic_DNA"/>
</dbReference>
<keyword evidence="1" id="KW-0238">DNA-binding</keyword>
<feature type="domain" description="HTH merR-type" evidence="3">
    <location>
        <begin position="11"/>
        <end position="85"/>
    </location>
</feature>
<dbReference type="EMBL" id="CAEZYH010000009">
    <property type="protein sequence ID" value="CAB4711474.1"/>
    <property type="molecule type" value="Genomic_DNA"/>
</dbReference>
<feature type="compositionally biased region" description="Basic and acidic residues" evidence="2">
    <location>
        <begin position="91"/>
        <end position="107"/>
    </location>
</feature>
<accession>A0A6J7CTM2</accession>
<evidence type="ECO:0000313" key="5">
    <source>
        <dbReference type="EMBL" id="CAB4764954.1"/>
    </source>
</evidence>
<dbReference type="InterPro" id="IPR009061">
    <property type="entry name" value="DNA-bd_dom_put_sf"/>
</dbReference>
<sequence>MTQRTSAERPYLSIGEVLGLLLEEFPDITISKIRFLESQGLIVPERTASGYRKFYDDDVERLRYILTEQKDKFLPLRVIKDRLDTPPAGTERPEPQRPEPQRPEPRGIKNVVSASEVAQREEESEEQATATDSPVTKTHPASRFPKAVTTTSEPRAQSSTRRPALPDPSDAVGRPATYSRVELLELSGLDDATLKDLEAFHLVTARQVGTQGLFDEHDLAVAEVARGFTDAGFDVRHLKSWKISAEREAGLFEQRVLPVLRRRSPESRQESNELLDDLSDLGGRLRAILVARAVSPLRDSR</sequence>
<dbReference type="EMBL" id="CAFBLJ010000017">
    <property type="protein sequence ID" value="CAB4861992.1"/>
    <property type="molecule type" value="Genomic_DNA"/>
</dbReference>
<evidence type="ECO:0000313" key="8">
    <source>
        <dbReference type="EMBL" id="CAB4888727.1"/>
    </source>
</evidence>
<dbReference type="PROSITE" id="PS50937">
    <property type="entry name" value="HTH_MERR_2"/>
    <property type="match status" value="1"/>
</dbReference>
<proteinExistence type="predicted"/>
<dbReference type="EMBL" id="CAEZZP010000014">
    <property type="protein sequence ID" value="CAB4764954.1"/>
    <property type="molecule type" value="Genomic_DNA"/>
</dbReference>
<evidence type="ECO:0000313" key="7">
    <source>
        <dbReference type="EMBL" id="CAB4861992.1"/>
    </source>
</evidence>
<dbReference type="GO" id="GO:0003700">
    <property type="term" value="F:DNA-binding transcription factor activity"/>
    <property type="evidence" value="ECO:0007669"/>
    <property type="project" value="InterPro"/>
</dbReference>
<dbReference type="Gene3D" id="1.10.1660.10">
    <property type="match status" value="1"/>
</dbReference>
<dbReference type="PANTHER" id="PTHR30204">
    <property type="entry name" value="REDOX-CYCLING DRUG-SENSING TRANSCRIPTIONAL ACTIVATOR SOXR"/>
    <property type="match status" value="1"/>
</dbReference>
<dbReference type="EMBL" id="CAFAAL010000006">
    <property type="protein sequence ID" value="CAB4792767.1"/>
    <property type="molecule type" value="Genomic_DNA"/>
</dbReference>
<evidence type="ECO:0000313" key="9">
    <source>
        <dbReference type="EMBL" id="CAB5019410.1"/>
    </source>
</evidence>
<protein>
    <submittedName>
        <fullName evidence="7">Unannotated protein</fullName>
    </submittedName>
</protein>
<dbReference type="CDD" id="cd00592">
    <property type="entry name" value="HTH_MerR-like"/>
    <property type="match status" value="1"/>
</dbReference>
<dbReference type="SUPFAM" id="SSF46955">
    <property type="entry name" value="Putative DNA-binding domain"/>
    <property type="match status" value="1"/>
</dbReference>
<dbReference type="SMART" id="SM00422">
    <property type="entry name" value="HTH_MERR"/>
    <property type="match status" value="1"/>
</dbReference>
<dbReference type="EMBL" id="CAFBPS010000005">
    <property type="protein sequence ID" value="CAB5019410.1"/>
    <property type="molecule type" value="Genomic_DNA"/>
</dbReference>
<dbReference type="InterPro" id="IPR047057">
    <property type="entry name" value="MerR_fam"/>
</dbReference>
<feature type="region of interest" description="Disordered" evidence="2">
    <location>
        <begin position="78"/>
        <end position="174"/>
    </location>
</feature>
<reference evidence="7" key="1">
    <citation type="submission" date="2020-05" db="EMBL/GenBank/DDBJ databases">
        <authorList>
            <person name="Chiriac C."/>
            <person name="Salcher M."/>
            <person name="Ghai R."/>
            <person name="Kavagutti S V."/>
        </authorList>
    </citation>
    <scope>NUCLEOTIDE SEQUENCE</scope>
</reference>
<organism evidence="7">
    <name type="scientific">freshwater metagenome</name>
    <dbReference type="NCBI Taxonomy" id="449393"/>
    <lineage>
        <taxon>unclassified sequences</taxon>
        <taxon>metagenomes</taxon>
        <taxon>ecological metagenomes</taxon>
    </lineage>
</organism>
<dbReference type="GO" id="GO:0003677">
    <property type="term" value="F:DNA binding"/>
    <property type="evidence" value="ECO:0007669"/>
    <property type="project" value="UniProtKB-KW"/>
</dbReference>
<dbReference type="Pfam" id="PF13411">
    <property type="entry name" value="MerR_1"/>
    <property type="match status" value="1"/>
</dbReference>
<name>A0A6J7CTM2_9ZZZZ</name>
<evidence type="ECO:0000256" key="1">
    <source>
        <dbReference type="ARBA" id="ARBA00023125"/>
    </source>
</evidence>
<dbReference type="PANTHER" id="PTHR30204:SF89">
    <property type="entry name" value="HTH MERR-TYPE DOMAIN-CONTAINING PROTEIN"/>
    <property type="match status" value="1"/>
</dbReference>
<evidence type="ECO:0000259" key="3">
    <source>
        <dbReference type="PROSITE" id="PS50937"/>
    </source>
</evidence>
<evidence type="ECO:0000313" key="4">
    <source>
        <dbReference type="EMBL" id="CAB4711474.1"/>
    </source>
</evidence>
<feature type="compositionally biased region" description="Polar residues" evidence="2">
    <location>
        <begin position="148"/>
        <end position="161"/>
    </location>
</feature>
<gene>
    <name evidence="4" type="ORF">UFOPK2658_00431</name>
    <name evidence="5" type="ORF">UFOPK2880_00390</name>
    <name evidence="6" type="ORF">UFOPK3004_00140</name>
    <name evidence="7" type="ORF">UFOPK3304_00509</name>
    <name evidence="8" type="ORF">UFOPK3494_00156</name>
    <name evidence="9" type="ORF">UFOPK4134_00180</name>
</gene>
<dbReference type="AlphaFoldDB" id="A0A6J7CTM2"/>
<dbReference type="InterPro" id="IPR000551">
    <property type="entry name" value="MerR-type_HTH_dom"/>
</dbReference>
<evidence type="ECO:0000313" key="6">
    <source>
        <dbReference type="EMBL" id="CAB4792767.1"/>
    </source>
</evidence>